<name>A0A195D0T2_9HYME</name>
<sequence length="172" mass="19298">METVGRAPGRTIDVGKPNESNRTGLATRFVDSGHLYPGHQSAKNLHVEAPVFYVYLPHRPKSALGCASVLVSRFKMKIGSLVPARCRGEKEKQEERKPRTSTSGSWKKKKKPSSRPLTCTFITLYCCRAKHPASRATYRDPPSPPFPSSRRIEIRGSNQCLLSHPERRENLT</sequence>
<accession>A0A195D0T2</accession>
<feature type="region of interest" description="Disordered" evidence="1">
    <location>
        <begin position="86"/>
        <end position="114"/>
    </location>
</feature>
<feature type="region of interest" description="Disordered" evidence="1">
    <location>
        <begin position="1"/>
        <end position="22"/>
    </location>
</feature>
<keyword evidence="3" id="KW-1185">Reference proteome</keyword>
<proteinExistence type="predicted"/>
<feature type="compositionally biased region" description="Basic and acidic residues" evidence="1">
    <location>
        <begin position="86"/>
        <end position="98"/>
    </location>
</feature>
<evidence type="ECO:0000313" key="3">
    <source>
        <dbReference type="Proteomes" id="UP000078542"/>
    </source>
</evidence>
<organism evidence="2 3">
    <name type="scientific">Cyphomyrmex costatus</name>
    <dbReference type="NCBI Taxonomy" id="456900"/>
    <lineage>
        <taxon>Eukaryota</taxon>
        <taxon>Metazoa</taxon>
        <taxon>Ecdysozoa</taxon>
        <taxon>Arthropoda</taxon>
        <taxon>Hexapoda</taxon>
        <taxon>Insecta</taxon>
        <taxon>Pterygota</taxon>
        <taxon>Neoptera</taxon>
        <taxon>Endopterygota</taxon>
        <taxon>Hymenoptera</taxon>
        <taxon>Apocrita</taxon>
        <taxon>Aculeata</taxon>
        <taxon>Formicoidea</taxon>
        <taxon>Formicidae</taxon>
        <taxon>Myrmicinae</taxon>
        <taxon>Cyphomyrmex</taxon>
    </lineage>
</organism>
<protein>
    <submittedName>
        <fullName evidence="2">Uncharacterized protein</fullName>
    </submittedName>
</protein>
<dbReference type="AlphaFoldDB" id="A0A195D0T2"/>
<dbReference type="EMBL" id="KQ977004">
    <property type="protein sequence ID" value="KYN06520.1"/>
    <property type="molecule type" value="Genomic_DNA"/>
</dbReference>
<gene>
    <name evidence="2" type="ORF">ALC62_02599</name>
</gene>
<evidence type="ECO:0000256" key="1">
    <source>
        <dbReference type="SAM" id="MobiDB-lite"/>
    </source>
</evidence>
<reference evidence="2 3" key="1">
    <citation type="submission" date="2016-03" db="EMBL/GenBank/DDBJ databases">
        <title>Cyphomyrmex costatus WGS genome.</title>
        <authorList>
            <person name="Nygaard S."/>
            <person name="Hu H."/>
            <person name="Boomsma J."/>
            <person name="Zhang G."/>
        </authorList>
    </citation>
    <scope>NUCLEOTIDE SEQUENCE [LARGE SCALE GENOMIC DNA]</scope>
    <source>
        <strain evidence="2">MS0001</strain>
        <tissue evidence="2">Whole body</tissue>
    </source>
</reference>
<dbReference type="Proteomes" id="UP000078542">
    <property type="component" value="Unassembled WGS sequence"/>
</dbReference>
<evidence type="ECO:0000313" key="2">
    <source>
        <dbReference type="EMBL" id="KYN06520.1"/>
    </source>
</evidence>